<dbReference type="GO" id="GO:0050660">
    <property type="term" value="F:flavin adenine dinucleotide binding"/>
    <property type="evidence" value="ECO:0007669"/>
    <property type="project" value="TreeGrafter"/>
</dbReference>
<accession>A0A1T4WQB6</accession>
<dbReference type="STRING" id="48467.SAMN02745166_00504"/>
<dbReference type="InterPro" id="IPR050982">
    <property type="entry name" value="Auxin_biosynth/cation_transpt"/>
</dbReference>
<dbReference type="Proteomes" id="UP000190774">
    <property type="component" value="Unassembled WGS sequence"/>
</dbReference>
<keyword evidence="3" id="KW-1185">Reference proteome</keyword>
<keyword evidence="1" id="KW-0560">Oxidoreductase</keyword>
<dbReference type="InterPro" id="IPR036188">
    <property type="entry name" value="FAD/NAD-bd_sf"/>
</dbReference>
<protein>
    <submittedName>
        <fullName evidence="2">Putative flavoprotein involved in K+ transport</fullName>
    </submittedName>
</protein>
<gene>
    <name evidence="2" type="ORF">SAMN02745166_00504</name>
</gene>
<dbReference type="PANTHER" id="PTHR43539:SF78">
    <property type="entry name" value="FLAVIN-CONTAINING MONOOXYGENASE"/>
    <property type="match status" value="1"/>
</dbReference>
<evidence type="ECO:0000313" key="3">
    <source>
        <dbReference type="Proteomes" id="UP000190774"/>
    </source>
</evidence>
<dbReference type="AlphaFoldDB" id="A0A1T4WQB6"/>
<dbReference type="PRINTS" id="PR00411">
    <property type="entry name" value="PNDRDTASEI"/>
</dbReference>
<dbReference type="RefSeq" id="WP_078811742.1">
    <property type="nucleotide sequence ID" value="NZ_FUYE01000002.1"/>
</dbReference>
<reference evidence="3" key="1">
    <citation type="submission" date="2017-02" db="EMBL/GenBank/DDBJ databases">
        <authorList>
            <person name="Varghese N."/>
            <person name="Submissions S."/>
        </authorList>
    </citation>
    <scope>NUCLEOTIDE SEQUENCE [LARGE SCALE GENOMIC DNA]</scope>
    <source>
        <strain evidence="3">ATCC 700200</strain>
    </source>
</reference>
<evidence type="ECO:0000313" key="2">
    <source>
        <dbReference type="EMBL" id="SKA79516.1"/>
    </source>
</evidence>
<dbReference type="InterPro" id="IPR024000">
    <property type="entry name" value="CHP04046_FMN-dependent"/>
</dbReference>
<dbReference type="GO" id="GO:0004497">
    <property type="term" value="F:monooxygenase activity"/>
    <property type="evidence" value="ECO:0007669"/>
    <property type="project" value="TreeGrafter"/>
</dbReference>
<proteinExistence type="predicted"/>
<dbReference type="OrthoDB" id="9778740at2"/>
<sequence>METHYPVIIIGGGQAGLSMSYCLKEKGIAHLIFEKNRMAESWRSKRWDSFCLVTPNWQCTLPGFHYTGDDPKGFMVKEQIIEYIEAYARSFNPPLKEGVSVSRLRRNDSGVFEVKTDLGDFTADQVVVATGGYQTARLPRMTERFPAGITQLHSSDYKNANALPPGEVLVVGTGQSGCQIAEDLHLAGRKVHLCVGGAPRTARRYRGRDVVEWLHDMGYYDLPIHEHPKKDTVRAKANHYVTGRDGGRDIDLRRFAVEGMQLYGRLKEINGTTLTFADDLKQNLDQADTVADSIKTTIDKHIAAKGIEAPHEDRYSPLWHPEERPLSLDFAQTGITSIIWSMGYGTDYRWLEVPLFDGKGYPSHDRGITTVPGVYFIGLPWQYTWGSGRFSGVAQDARYLAQAIESRYVSPKAAVGHILNMWALGS</sequence>
<dbReference type="EMBL" id="FUYE01000002">
    <property type="protein sequence ID" value="SKA79516.1"/>
    <property type="molecule type" value="Genomic_DNA"/>
</dbReference>
<organism evidence="2 3">
    <name type="scientific">Prosthecobacter debontii</name>
    <dbReference type="NCBI Taxonomy" id="48467"/>
    <lineage>
        <taxon>Bacteria</taxon>
        <taxon>Pseudomonadati</taxon>
        <taxon>Verrucomicrobiota</taxon>
        <taxon>Verrucomicrobiia</taxon>
        <taxon>Verrucomicrobiales</taxon>
        <taxon>Verrucomicrobiaceae</taxon>
        <taxon>Prosthecobacter</taxon>
    </lineage>
</organism>
<dbReference type="PANTHER" id="PTHR43539">
    <property type="entry name" value="FLAVIN-BINDING MONOOXYGENASE-LIKE PROTEIN (AFU_ORTHOLOGUE AFUA_4G09220)"/>
    <property type="match status" value="1"/>
</dbReference>
<dbReference type="SUPFAM" id="SSF51905">
    <property type="entry name" value="FAD/NAD(P)-binding domain"/>
    <property type="match status" value="2"/>
</dbReference>
<name>A0A1T4WQB6_9BACT</name>
<dbReference type="Gene3D" id="3.50.50.60">
    <property type="entry name" value="FAD/NAD(P)-binding domain"/>
    <property type="match status" value="2"/>
</dbReference>
<evidence type="ECO:0000256" key="1">
    <source>
        <dbReference type="ARBA" id="ARBA00023002"/>
    </source>
</evidence>
<dbReference type="Pfam" id="PF13738">
    <property type="entry name" value="Pyr_redox_3"/>
    <property type="match status" value="1"/>
</dbReference>
<dbReference type="NCBIfam" id="TIGR04046">
    <property type="entry name" value="MSMEG_0569_nitr"/>
    <property type="match status" value="1"/>
</dbReference>